<evidence type="ECO:0000256" key="6">
    <source>
        <dbReference type="ARBA" id="ARBA00023002"/>
    </source>
</evidence>
<dbReference type="InterPro" id="IPR038299">
    <property type="entry name" value="DAO_C_sf"/>
</dbReference>
<dbReference type="SUPFAM" id="SSF51905">
    <property type="entry name" value="FAD/NAD(P)-binding domain"/>
    <property type="match status" value="1"/>
</dbReference>
<proteinExistence type="inferred from homology"/>
<feature type="domain" description="FAD dependent oxidoreductase" evidence="7">
    <location>
        <begin position="26"/>
        <end position="383"/>
    </location>
</feature>
<comment type="caution">
    <text evidence="9">The sequence shown here is derived from an EMBL/GenBank/DDBJ whole genome shotgun (WGS) entry which is preliminary data.</text>
</comment>
<dbReference type="Gene3D" id="3.30.9.10">
    <property type="entry name" value="D-Amino Acid Oxidase, subunit A, domain 2"/>
    <property type="match status" value="1"/>
</dbReference>
<name>A0ABP7UGY5_9BACT</name>
<dbReference type="PANTHER" id="PTHR11985">
    <property type="entry name" value="GLYCEROL-3-PHOSPHATE DEHYDROGENASE"/>
    <property type="match status" value="1"/>
</dbReference>
<keyword evidence="5" id="KW-0274">FAD</keyword>
<accession>A0ABP7UGY5</accession>
<sequence>MAHGPLPNPYRRETLVQQLTDVPAWDLIVIGGGATGLGVALDGLSRGYRTLLLEQADFAQGTSSRSTKLVHGGVRYLAQGDIGLVREALHERGLLLQNASHLCHNQAFIIPNYNRWGGPFYTLGLKLYDLLAGRLSLGASTHLSRAETLRQLPGLRPAGLRGGVRYHDGQFDDARLAVNLAQTCIDHGGTALNYFPVRALLKDARGRVAGVRARDQETGRDYELRARTVVNATGVFVDAVRQFDEPGARPLVQPSQGVHLVLDQSFMPGAAALMIPSTDDGRVLFAVPWQGRLVLGTTDTPVPNATLEPHAQEAEIDFLLRTAARYLTRPPTRADVRSIFVGLRPLAAGEAGTSTKEVSRRHKIVASASGLVTITGGKWTTYRRMGQDTLDRAIALGQLPGSPSQTAHLPIHGAGGTPTEMTARPGHLAAYGSDQPALGQLIADVPALGEKLDAQFEFLQAEVVWAARHELARTVEDVLARRVRLLFLDAAAARRAAPTVAALLARELGFDSAWQARQVTALAEVARGYQLGG</sequence>
<dbReference type="Pfam" id="PF01266">
    <property type="entry name" value="DAO"/>
    <property type="match status" value="1"/>
</dbReference>
<protein>
    <submittedName>
        <fullName evidence="9">Glycerol-3-phosphate dehydrogenase/oxidase</fullName>
    </submittedName>
</protein>
<keyword evidence="3" id="KW-0285">Flavoprotein</keyword>
<keyword evidence="4" id="KW-0319">Glycerol metabolism</keyword>
<comment type="similarity">
    <text evidence="2">Belongs to the FAD-dependent glycerol-3-phosphate dehydrogenase family.</text>
</comment>
<organism evidence="9 10">
    <name type="scientific">Hymenobacter glaciei</name>
    <dbReference type="NCBI Taxonomy" id="877209"/>
    <lineage>
        <taxon>Bacteria</taxon>
        <taxon>Pseudomonadati</taxon>
        <taxon>Bacteroidota</taxon>
        <taxon>Cytophagia</taxon>
        <taxon>Cytophagales</taxon>
        <taxon>Hymenobacteraceae</taxon>
        <taxon>Hymenobacter</taxon>
    </lineage>
</organism>
<evidence type="ECO:0000313" key="10">
    <source>
        <dbReference type="Proteomes" id="UP001501469"/>
    </source>
</evidence>
<keyword evidence="10" id="KW-1185">Reference proteome</keyword>
<comment type="cofactor">
    <cofactor evidence="1">
        <name>FAD</name>
        <dbReference type="ChEBI" id="CHEBI:57692"/>
    </cofactor>
</comment>
<gene>
    <name evidence="9" type="ORF">GCM10022409_31490</name>
</gene>
<dbReference type="InterPro" id="IPR000447">
    <property type="entry name" value="G3P_DH_FAD-dep"/>
</dbReference>
<evidence type="ECO:0000256" key="1">
    <source>
        <dbReference type="ARBA" id="ARBA00001974"/>
    </source>
</evidence>
<evidence type="ECO:0000256" key="2">
    <source>
        <dbReference type="ARBA" id="ARBA00007330"/>
    </source>
</evidence>
<dbReference type="InterPro" id="IPR036188">
    <property type="entry name" value="FAD/NAD-bd_sf"/>
</dbReference>
<evidence type="ECO:0000259" key="8">
    <source>
        <dbReference type="Pfam" id="PF16901"/>
    </source>
</evidence>
<evidence type="ECO:0000256" key="5">
    <source>
        <dbReference type="ARBA" id="ARBA00022827"/>
    </source>
</evidence>
<feature type="domain" description="Alpha-glycerophosphate oxidase C-terminal" evidence="8">
    <location>
        <begin position="427"/>
        <end position="513"/>
    </location>
</feature>
<keyword evidence="6" id="KW-0560">Oxidoreductase</keyword>
<dbReference type="Gene3D" id="1.10.8.870">
    <property type="entry name" value="Alpha-glycerophosphate oxidase, cap domain"/>
    <property type="match status" value="1"/>
</dbReference>
<dbReference type="EMBL" id="BAABDK010000025">
    <property type="protein sequence ID" value="GAA4043204.1"/>
    <property type="molecule type" value="Genomic_DNA"/>
</dbReference>
<evidence type="ECO:0000256" key="4">
    <source>
        <dbReference type="ARBA" id="ARBA00022798"/>
    </source>
</evidence>
<dbReference type="InterPro" id="IPR031656">
    <property type="entry name" value="DAO_C"/>
</dbReference>
<dbReference type="InterPro" id="IPR006076">
    <property type="entry name" value="FAD-dep_OxRdtase"/>
</dbReference>
<dbReference type="PRINTS" id="PR01001">
    <property type="entry name" value="FADG3PDH"/>
</dbReference>
<dbReference type="Proteomes" id="UP001501469">
    <property type="component" value="Unassembled WGS sequence"/>
</dbReference>
<dbReference type="Pfam" id="PF16901">
    <property type="entry name" value="DAO_C"/>
    <property type="match status" value="1"/>
</dbReference>
<evidence type="ECO:0000313" key="9">
    <source>
        <dbReference type="EMBL" id="GAA4043204.1"/>
    </source>
</evidence>
<evidence type="ECO:0000256" key="3">
    <source>
        <dbReference type="ARBA" id="ARBA00022630"/>
    </source>
</evidence>
<evidence type="ECO:0000259" key="7">
    <source>
        <dbReference type="Pfam" id="PF01266"/>
    </source>
</evidence>
<dbReference type="RefSeq" id="WP_345056398.1">
    <property type="nucleotide sequence ID" value="NZ_BAABDK010000025.1"/>
</dbReference>
<dbReference type="PANTHER" id="PTHR11985:SF35">
    <property type="entry name" value="ANAEROBIC GLYCEROL-3-PHOSPHATE DEHYDROGENASE SUBUNIT A"/>
    <property type="match status" value="1"/>
</dbReference>
<dbReference type="Gene3D" id="3.50.50.60">
    <property type="entry name" value="FAD/NAD(P)-binding domain"/>
    <property type="match status" value="1"/>
</dbReference>
<reference evidence="10" key="1">
    <citation type="journal article" date="2019" name="Int. J. Syst. Evol. Microbiol.">
        <title>The Global Catalogue of Microorganisms (GCM) 10K type strain sequencing project: providing services to taxonomists for standard genome sequencing and annotation.</title>
        <authorList>
            <consortium name="The Broad Institute Genomics Platform"/>
            <consortium name="The Broad Institute Genome Sequencing Center for Infectious Disease"/>
            <person name="Wu L."/>
            <person name="Ma J."/>
        </authorList>
    </citation>
    <scope>NUCLEOTIDE SEQUENCE [LARGE SCALE GENOMIC DNA]</scope>
    <source>
        <strain evidence="10">JCM 17225</strain>
    </source>
</reference>